<evidence type="ECO:0000313" key="2">
    <source>
        <dbReference type="Proteomes" id="UP000044377"/>
    </source>
</evidence>
<protein>
    <submittedName>
        <fullName evidence="1">Uncharacterized protein</fullName>
    </submittedName>
</protein>
<dbReference type="STRING" id="1109412.BN1221_01743c"/>
<organism evidence="1 2">
    <name type="scientific">Brenneria goodwinii</name>
    <dbReference type="NCBI Taxonomy" id="1109412"/>
    <lineage>
        <taxon>Bacteria</taxon>
        <taxon>Pseudomonadati</taxon>
        <taxon>Pseudomonadota</taxon>
        <taxon>Gammaproteobacteria</taxon>
        <taxon>Enterobacterales</taxon>
        <taxon>Pectobacteriaceae</taxon>
        <taxon>Brenneria</taxon>
    </lineage>
</organism>
<dbReference type="AlphaFoldDB" id="A0A0G4JTN8"/>
<accession>A0A0G4JTN8</accession>
<proteinExistence type="predicted"/>
<name>A0A0G4JTN8_9GAMM</name>
<evidence type="ECO:0000313" key="1">
    <source>
        <dbReference type="EMBL" id="CPR15837.1"/>
    </source>
</evidence>
<dbReference type="Proteomes" id="UP000044377">
    <property type="component" value="Unassembled WGS sequence"/>
</dbReference>
<dbReference type="EMBL" id="CGIG01000001">
    <property type="protein sequence ID" value="CPR15837.1"/>
    <property type="molecule type" value="Genomic_DNA"/>
</dbReference>
<gene>
    <name evidence="1" type="ORF">BN1221_01743c</name>
</gene>
<reference evidence="2" key="1">
    <citation type="submission" date="2015-01" db="EMBL/GenBank/DDBJ databases">
        <authorList>
            <person name="Paterson Steve"/>
        </authorList>
    </citation>
    <scope>NUCLEOTIDE SEQUENCE [LARGE SCALE GENOMIC DNA]</scope>
    <source>
        <strain evidence="2">OBR1</strain>
    </source>
</reference>
<keyword evidence="2" id="KW-1185">Reference proteome</keyword>
<sequence length="41" mass="4778">MAAPETRGSMLTISQYIRHTSSRRRMAFLQLELIIQSINQQ</sequence>